<feature type="region of interest" description="Disordered" evidence="8">
    <location>
        <begin position="1"/>
        <end position="42"/>
    </location>
</feature>
<evidence type="ECO:0000259" key="9">
    <source>
        <dbReference type="PROSITE" id="PS00498"/>
    </source>
</evidence>
<protein>
    <submittedName>
        <fullName evidence="10">Polyphenol oxidase</fullName>
    </submittedName>
</protein>
<evidence type="ECO:0000256" key="8">
    <source>
        <dbReference type="SAM" id="MobiDB-lite"/>
    </source>
</evidence>
<dbReference type="PANTHER" id="PTHR11474">
    <property type="entry name" value="TYROSINASE FAMILY MEMBER"/>
    <property type="match status" value="1"/>
</dbReference>
<dbReference type="Gene3D" id="1.10.1280.10">
    <property type="entry name" value="Di-copper center containing domain from catechol oxidase"/>
    <property type="match status" value="1"/>
</dbReference>
<keyword evidence="6" id="KW-0186">Copper</keyword>
<evidence type="ECO:0000256" key="7">
    <source>
        <dbReference type="ARBA" id="ARBA00023157"/>
    </source>
</evidence>
<gene>
    <name evidence="10" type="ORF">FCM35_KLT08756</name>
</gene>
<dbReference type="GO" id="GO:0046872">
    <property type="term" value="F:metal ion binding"/>
    <property type="evidence" value="ECO:0007669"/>
    <property type="project" value="UniProtKB-KW"/>
</dbReference>
<evidence type="ECO:0000256" key="5">
    <source>
        <dbReference type="ARBA" id="ARBA00023002"/>
    </source>
</evidence>
<sequence>MGSAYRAGDQPSPGSGSLENTPHGNVHSWTGDRNQPNGEDMGTFYSAARDPIFFAHHGNIDRLWYVWKKLGGKHQDFTDSDWLNTTFLFYDENAQLVRVKVKDCLDNEAMRFTYQDVDIPWLNSRPTPKTDKTPAPAFPEPSFPVTIDQPVTATISRPKVSRSSEDKDDEEEVLIVEGIKLEHDKFIKFDVYINATDDDDITPSDSEFAGSFVHVPHKHKEGAKEIETVLKLGIADLLEDIGAEDDPTIFVTLVPCSKDKVSVGGIRIAFSK</sequence>
<evidence type="ECO:0000313" key="11">
    <source>
        <dbReference type="Proteomes" id="UP000623129"/>
    </source>
</evidence>
<dbReference type="PROSITE" id="PS00498">
    <property type="entry name" value="TYROSINASE_2"/>
    <property type="match status" value="1"/>
</dbReference>
<evidence type="ECO:0000256" key="6">
    <source>
        <dbReference type="ARBA" id="ARBA00023008"/>
    </source>
</evidence>
<evidence type="ECO:0000256" key="3">
    <source>
        <dbReference type="ARBA" id="ARBA00022723"/>
    </source>
</evidence>
<comment type="similarity">
    <text evidence="2">Belongs to the tyrosinase family.</text>
</comment>
<dbReference type="InterPro" id="IPR050316">
    <property type="entry name" value="Tyrosinase/Hemocyanin"/>
</dbReference>
<evidence type="ECO:0000313" key="10">
    <source>
        <dbReference type="EMBL" id="KAF3325676.1"/>
    </source>
</evidence>
<organism evidence="10 11">
    <name type="scientific">Carex littledalei</name>
    <dbReference type="NCBI Taxonomy" id="544730"/>
    <lineage>
        <taxon>Eukaryota</taxon>
        <taxon>Viridiplantae</taxon>
        <taxon>Streptophyta</taxon>
        <taxon>Embryophyta</taxon>
        <taxon>Tracheophyta</taxon>
        <taxon>Spermatophyta</taxon>
        <taxon>Magnoliopsida</taxon>
        <taxon>Liliopsida</taxon>
        <taxon>Poales</taxon>
        <taxon>Cyperaceae</taxon>
        <taxon>Cyperoideae</taxon>
        <taxon>Cariceae</taxon>
        <taxon>Carex</taxon>
        <taxon>Carex subgen. Euthyceras</taxon>
    </lineage>
</organism>
<keyword evidence="7" id="KW-1015">Disulfide bond</keyword>
<dbReference type="Pfam" id="PF00264">
    <property type="entry name" value="Tyrosinase"/>
    <property type="match status" value="1"/>
</dbReference>
<dbReference type="EMBL" id="SWLB01000019">
    <property type="protein sequence ID" value="KAF3325676.1"/>
    <property type="molecule type" value="Genomic_DNA"/>
</dbReference>
<dbReference type="InterPro" id="IPR022739">
    <property type="entry name" value="Polyphenol_oxidase_cen"/>
</dbReference>
<dbReference type="Pfam" id="PF12143">
    <property type="entry name" value="PPO1_KFDV"/>
    <property type="match status" value="1"/>
</dbReference>
<reference evidence="10" key="1">
    <citation type="submission" date="2020-01" db="EMBL/GenBank/DDBJ databases">
        <title>Genome sequence of Kobresia littledalei, the first chromosome-level genome in the family Cyperaceae.</title>
        <authorList>
            <person name="Qu G."/>
        </authorList>
    </citation>
    <scope>NUCLEOTIDE SEQUENCE</scope>
    <source>
        <strain evidence="10">C.B.Clarke</strain>
        <tissue evidence="10">Leaf</tissue>
    </source>
</reference>
<accession>A0A833V5D1</accession>
<proteinExistence type="inferred from homology"/>
<dbReference type="InterPro" id="IPR022740">
    <property type="entry name" value="Polyphenol_oxidase_C"/>
</dbReference>
<keyword evidence="11" id="KW-1185">Reference proteome</keyword>
<dbReference type="Pfam" id="PF12142">
    <property type="entry name" value="PPO1_DWL"/>
    <property type="match status" value="1"/>
</dbReference>
<name>A0A833V5D1_9POAL</name>
<dbReference type="AlphaFoldDB" id="A0A833V5D1"/>
<dbReference type="SUPFAM" id="SSF48056">
    <property type="entry name" value="Di-copper centre-containing domain"/>
    <property type="match status" value="1"/>
</dbReference>
<dbReference type="InterPro" id="IPR008922">
    <property type="entry name" value="Di-copper_centre_dom_sf"/>
</dbReference>
<feature type="domain" description="Tyrosinase copper-binding" evidence="9">
    <location>
        <begin position="50"/>
        <end position="61"/>
    </location>
</feature>
<feature type="compositionally biased region" description="Polar residues" evidence="8">
    <location>
        <begin position="12"/>
        <end position="37"/>
    </location>
</feature>
<dbReference type="GO" id="GO:0004097">
    <property type="term" value="F:catechol oxidase activity"/>
    <property type="evidence" value="ECO:0007669"/>
    <property type="project" value="InterPro"/>
</dbReference>
<evidence type="ECO:0000256" key="4">
    <source>
        <dbReference type="ARBA" id="ARBA00022784"/>
    </source>
</evidence>
<keyword evidence="5" id="KW-0560">Oxidoreductase</keyword>
<comment type="cofactor">
    <cofactor evidence="1">
        <name>Cu(2+)</name>
        <dbReference type="ChEBI" id="CHEBI:29036"/>
    </cofactor>
</comment>
<comment type="caution">
    <text evidence="10">The sequence shown here is derived from an EMBL/GenBank/DDBJ whole genome shotgun (WGS) entry which is preliminary data.</text>
</comment>
<dbReference type="InterPro" id="IPR002227">
    <property type="entry name" value="Tyrosinase_Cu-bd"/>
</dbReference>
<evidence type="ECO:0000256" key="1">
    <source>
        <dbReference type="ARBA" id="ARBA00001973"/>
    </source>
</evidence>
<dbReference type="PANTHER" id="PTHR11474:SF76">
    <property type="entry name" value="SHKT DOMAIN-CONTAINING PROTEIN"/>
    <property type="match status" value="1"/>
</dbReference>
<dbReference type="OrthoDB" id="691021at2759"/>
<keyword evidence="3" id="KW-0479">Metal-binding</keyword>
<keyword evidence="4" id="KW-0883">Thioether bond</keyword>
<dbReference type="PRINTS" id="PR00092">
    <property type="entry name" value="TYROSINASE"/>
</dbReference>
<dbReference type="Proteomes" id="UP000623129">
    <property type="component" value="Unassembled WGS sequence"/>
</dbReference>
<evidence type="ECO:0000256" key="2">
    <source>
        <dbReference type="ARBA" id="ARBA00009928"/>
    </source>
</evidence>